<reference evidence="3" key="1">
    <citation type="journal article" date="2017" name="Nature">
        <title>The genome of Chenopodium quinoa.</title>
        <authorList>
            <person name="Jarvis D.E."/>
            <person name="Ho Y.S."/>
            <person name="Lightfoot D.J."/>
            <person name="Schmoeckel S.M."/>
            <person name="Li B."/>
            <person name="Borm T.J.A."/>
            <person name="Ohyanagi H."/>
            <person name="Mineta K."/>
            <person name="Michell C.T."/>
            <person name="Saber N."/>
            <person name="Kharbatia N.M."/>
            <person name="Rupper R.R."/>
            <person name="Sharp A.R."/>
            <person name="Dally N."/>
            <person name="Boughton B.A."/>
            <person name="Woo Y.H."/>
            <person name="Gao G."/>
            <person name="Schijlen E.G.W.M."/>
            <person name="Guo X."/>
            <person name="Momin A.A."/>
            <person name="Negrao S."/>
            <person name="Al-Babili S."/>
            <person name="Gehring C."/>
            <person name="Roessner U."/>
            <person name="Jung C."/>
            <person name="Murphy K."/>
            <person name="Arold S.T."/>
            <person name="Gojobori T."/>
            <person name="van der Linden C.G."/>
            <person name="van Loo E.N."/>
            <person name="Jellen E.N."/>
            <person name="Maughan P.J."/>
            <person name="Tester M."/>
        </authorList>
    </citation>
    <scope>NUCLEOTIDE SEQUENCE [LARGE SCALE GENOMIC DNA]</scope>
    <source>
        <strain evidence="3">cv. PI 614886</strain>
    </source>
</reference>
<evidence type="ECO:0000259" key="2">
    <source>
        <dbReference type="Pfam" id="PF16669"/>
    </source>
</evidence>
<dbReference type="Proteomes" id="UP000596660">
    <property type="component" value="Unplaced"/>
</dbReference>
<dbReference type="Pfam" id="PF16669">
    <property type="entry name" value="TTC5_OB"/>
    <property type="match status" value="1"/>
</dbReference>
<dbReference type="InterPro" id="IPR038645">
    <property type="entry name" value="TTC5_OB_sf"/>
</dbReference>
<dbReference type="Gramene" id="AUR62039552-RA">
    <property type="protein sequence ID" value="AUR62039552-RA:cds"/>
    <property type="gene ID" value="AUR62039552"/>
</dbReference>
<dbReference type="Gene3D" id="2.40.50.550">
    <property type="match status" value="1"/>
</dbReference>
<protein>
    <recommendedName>
        <fullName evidence="2">Tetratricopeptide repeat protein 5 OB fold domain-containing protein</fullName>
    </recommendedName>
</protein>
<feature type="domain" description="Tetratricopeptide repeat protein 5 OB fold" evidence="2">
    <location>
        <begin position="287"/>
        <end position="399"/>
    </location>
</feature>
<dbReference type="InterPro" id="IPR019734">
    <property type="entry name" value="TPR_rpt"/>
</dbReference>
<accession>A0A803N2Z6</accession>
<dbReference type="SUPFAM" id="SSF48452">
    <property type="entry name" value="TPR-like"/>
    <property type="match status" value="1"/>
</dbReference>
<feature type="repeat" description="TPR" evidence="1">
    <location>
        <begin position="210"/>
        <end position="243"/>
    </location>
</feature>
<dbReference type="PANTHER" id="PTHR26312:SF194">
    <property type="entry name" value="OS01G0506200 PROTEIN"/>
    <property type="match status" value="1"/>
</dbReference>
<dbReference type="InterPro" id="IPR011990">
    <property type="entry name" value="TPR-like_helical_dom_sf"/>
</dbReference>
<evidence type="ECO:0000256" key="1">
    <source>
        <dbReference type="PROSITE-ProRule" id="PRU00339"/>
    </source>
</evidence>
<keyword evidence="1" id="KW-0802">TPR repeat</keyword>
<organism evidence="3 4">
    <name type="scientific">Chenopodium quinoa</name>
    <name type="common">Quinoa</name>
    <dbReference type="NCBI Taxonomy" id="63459"/>
    <lineage>
        <taxon>Eukaryota</taxon>
        <taxon>Viridiplantae</taxon>
        <taxon>Streptophyta</taxon>
        <taxon>Embryophyta</taxon>
        <taxon>Tracheophyta</taxon>
        <taxon>Spermatophyta</taxon>
        <taxon>Magnoliopsida</taxon>
        <taxon>eudicotyledons</taxon>
        <taxon>Gunneridae</taxon>
        <taxon>Pentapetalae</taxon>
        <taxon>Caryophyllales</taxon>
        <taxon>Chenopodiaceae</taxon>
        <taxon>Chenopodioideae</taxon>
        <taxon>Atripliceae</taxon>
        <taxon>Chenopodium</taxon>
    </lineage>
</organism>
<dbReference type="Gene3D" id="1.25.40.10">
    <property type="entry name" value="Tetratricopeptide repeat domain"/>
    <property type="match status" value="2"/>
</dbReference>
<dbReference type="PROSITE" id="PS50005">
    <property type="entry name" value="TPR"/>
    <property type="match status" value="1"/>
</dbReference>
<dbReference type="EnsemblPlants" id="AUR62039552-RA">
    <property type="protein sequence ID" value="AUR62039552-RA:cds"/>
    <property type="gene ID" value="AUR62039552"/>
</dbReference>
<keyword evidence="4" id="KW-1185">Reference proteome</keyword>
<name>A0A803N2Z6_CHEQI</name>
<dbReference type="InterPro" id="IPR032076">
    <property type="entry name" value="TTC5_OB"/>
</dbReference>
<dbReference type="OMA" id="LEFAQSC"/>
<evidence type="ECO:0000313" key="3">
    <source>
        <dbReference type="EnsemblPlants" id="AUR62039552-RA:cds"/>
    </source>
</evidence>
<proteinExistence type="predicted"/>
<evidence type="ECO:0000313" key="4">
    <source>
        <dbReference type="Proteomes" id="UP000596660"/>
    </source>
</evidence>
<dbReference type="AlphaFoldDB" id="A0A803N2Z6"/>
<dbReference type="PANTHER" id="PTHR26312">
    <property type="entry name" value="TETRATRICOPEPTIDE REPEAT PROTEIN 5"/>
    <property type="match status" value="1"/>
</dbReference>
<sequence>MDSITQNPSTQTDDADEDPLLKASMATLNLYKIRDTFYPKNPDDKISKLQQDSQYCLNLLDSIPPEFRKSAIQRATYEHLKGKVLDVFPDYRKEAEDHLSKAGPDKNVLCQLSMLERKMAQDSDNKAELVDESIRHAKEAIALDVADGNSWSSTFIAKLFVTPVFGLPDNLGNACLTSFFASGAWDHSKLCQSLKAYQNAEKDEMMKGNPDLYFNCATVNKYLENYDKALNGFEAACKIDPALNASGEIQKMVGLLDKLESLLKGHIKAKRLASLVSSLVPVEANLSYKKATIDLLFEGLNKSTAVTGKVLFYVKHDNVAPLYYVACDSNQMCFVLSVYGIQDNVIREGDQITLLEPWFKNVNFSWKGKHYSFKSIRADFKEQVMVNGKALSANQAISTSFYAQHKPT</sequence>
<reference evidence="3" key="2">
    <citation type="submission" date="2021-03" db="UniProtKB">
        <authorList>
            <consortium name="EnsemblPlants"/>
        </authorList>
    </citation>
    <scope>IDENTIFICATION</scope>
</reference>